<accession>A0A5B8YEK8</accession>
<gene>
    <name evidence="3" type="ORF">FIV42_24365</name>
</gene>
<dbReference type="AlphaFoldDB" id="A0A4Y6PZQ9"/>
<accession>A0A4Y6PZQ9</accession>
<dbReference type="PROSITE" id="PS51257">
    <property type="entry name" value="PROKAR_LIPOPROTEIN"/>
    <property type="match status" value="1"/>
</dbReference>
<dbReference type="OrthoDB" id="5499716at2"/>
<feature type="signal peptide" evidence="1">
    <location>
        <begin position="1"/>
        <end position="27"/>
    </location>
</feature>
<keyword evidence="1" id="KW-0732">Signal</keyword>
<dbReference type="Proteomes" id="UP000315995">
    <property type="component" value="Chromosome"/>
</dbReference>
<name>A0A4Y6PZQ9_PERCE</name>
<dbReference type="Gene3D" id="2.60.40.1820">
    <property type="match status" value="1"/>
</dbReference>
<protein>
    <submittedName>
        <fullName evidence="3">LEA type 2 family protein</fullName>
    </submittedName>
</protein>
<dbReference type="SUPFAM" id="SSF117070">
    <property type="entry name" value="LEA14-like"/>
    <property type="match status" value="1"/>
</dbReference>
<dbReference type="RefSeq" id="WP_141200216.1">
    <property type="nucleotide sequence ID" value="NZ_CP041186.1"/>
</dbReference>
<organism evidence="3 4">
    <name type="scientific">Persicimonas caeni</name>
    <dbReference type="NCBI Taxonomy" id="2292766"/>
    <lineage>
        <taxon>Bacteria</taxon>
        <taxon>Deltaproteobacteria</taxon>
        <taxon>Bradymonadales</taxon>
        <taxon>Bradymonadaceae</taxon>
        <taxon>Persicimonas</taxon>
    </lineage>
</organism>
<dbReference type="InterPro" id="IPR004864">
    <property type="entry name" value="LEA_2"/>
</dbReference>
<sequence>MNTLSRPALLGACTLLLTALVALSSCAYPSVSVRSARLDSVKLSGLTVDVYFDVNNPNPFVLPLEQVDWNLRLFNTRVGAGTTRMDKTLPAQRTTRVKMPIRVRFEDVGSIAGRVVNARSIDWDLDGTAQFQSPAGPLALDFAETGRWDNPIR</sequence>
<dbReference type="EMBL" id="CP041186">
    <property type="protein sequence ID" value="QDG53762.1"/>
    <property type="molecule type" value="Genomic_DNA"/>
</dbReference>
<evidence type="ECO:0000256" key="1">
    <source>
        <dbReference type="SAM" id="SignalP"/>
    </source>
</evidence>
<feature type="chain" id="PRO_5030106765" evidence="1">
    <location>
        <begin position="28"/>
        <end position="153"/>
    </location>
</feature>
<keyword evidence="4" id="KW-1185">Reference proteome</keyword>
<evidence type="ECO:0000313" key="4">
    <source>
        <dbReference type="Proteomes" id="UP000315995"/>
    </source>
</evidence>
<dbReference type="Pfam" id="PF03168">
    <property type="entry name" value="LEA_2"/>
    <property type="match status" value="1"/>
</dbReference>
<feature type="domain" description="Late embryogenesis abundant protein LEA-2 subgroup" evidence="2">
    <location>
        <begin position="52"/>
        <end position="135"/>
    </location>
</feature>
<evidence type="ECO:0000259" key="2">
    <source>
        <dbReference type="Pfam" id="PF03168"/>
    </source>
</evidence>
<reference evidence="3 4" key="1">
    <citation type="submission" date="2019-06" db="EMBL/GenBank/DDBJ databases">
        <title>Persicimonas caeni gen. nov., sp. nov., a predatory bacterium isolated from solar saltern.</title>
        <authorList>
            <person name="Wang S."/>
        </authorList>
    </citation>
    <scope>NUCLEOTIDE SEQUENCE [LARGE SCALE GENOMIC DNA]</scope>
    <source>
        <strain evidence="3 4">YN101</strain>
    </source>
</reference>
<proteinExistence type="predicted"/>
<evidence type="ECO:0000313" key="3">
    <source>
        <dbReference type="EMBL" id="QDG53762.1"/>
    </source>
</evidence>